<protein>
    <submittedName>
        <fullName evidence="1">Uncharacterized protein</fullName>
    </submittedName>
</protein>
<evidence type="ECO:0000313" key="1">
    <source>
        <dbReference type="EMBL" id="PWV74368.1"/>
    </source>
</evidence>
<name>A0A317NL62_9NOCA</name>
<evidence type="ECO:0000313" key="2">
    <source>
        <dbReference type="Proteomes" id="UP000246410"/>
    </source>
</evidence>
<gene>
    <name evidence="1" type="ORF">DFR69_106179</name>
</gene>
<keyword evidence="2" id="KW-1185">Reference proteome</keyword>
<organism evidence="1 2">
    <name type="scientific">Nocardia neocaledoniensis</name>
    <dbReference type="NCBI Taxonomy" id="236511"/>
    <lineage>
        <taxon>Bacteria</taxon>
        <taxon>Bacillati</taxon>
        <taxon>Actinomycetota</taxon>
        <taxon>Actinomycetes</taxon>
        <taxon>Mycobacteriales</taxon>
        <taxon>Nocardiaceae</taxon>
        <taxon>Nocardia</taxon>
    </lineage>
</organism>
<dbReference type="AlphaFoldDB" id="A0A317NL62"/>
<comment type="caution">
    <text evidence="1">The sequence shown here is derived from an EMBL/GenBank/DDBJ whole genome shotgun (WGS) entry which is preliminary data.</text>
</comment>
<dbReference type="Proteomes" id="UP000246410">
    <property type="component" value="Unassembled WGS sequence"/>
</dbReference>
<reference evidence="1 2" key="1">
    <citation type="submission" date="2018-05" db="EMBL/GenBank/DDBJ databases">
        <title>Genomic Encyclopedia of Type Strains, Phase IV (KMG-IV): sequencing the most valuable type-strain genomes for metagenomic binning, comparative biology and taxonomic classification.</title>
        <authorList>
            <person name="Goeker M."/>
        </authorList>
    </citation>
    <scope>NUCLEOTIDE SEQUENCE [LARGE SCALE GENOMIC DNA]</scope>
    <source>
        <strain evidence="1 2">DSM 44717</strain>
    </source>
</reference>
<dbReference type="EMBL" id="QGTL01000006">
    <property type="protein sequence ID" value="PWV74368.1"/>
    <property type="molecule type" value="Genomic_DNA"/>
</dbReference>
<sequence length="42" mass="4227">MSLDSRAEATAAKGAKDVVFRVAGECAARGCVGTGDVVVVRC</sequence>
<accession>A0A317NL62</accession>
<proteinExistence type="predicted"/>